<evidence type="ECO:0000313" key="5">
    <source>
        <dbReference type="Proteomes" id="UP000594459"/>
    </source>
</evidence>
<evidence type="ECO:0000256" key="3">
    <source>
        <dbReference type="RuleBase" id="RU003560"/>
    </source>
</evidence>
<dbReference type="Gene3D" id="3.40.640.10">
    <property type="entry name" value="Type I PLP-dependent aspartate aminotransferase-like (Major domain)"/>
    <property type="match status" value="1"/>
</dbReference>
<proteinExistence type="inferred from homology"/>
<dbReference type="InterPro" id="IPR015421">
    <property type="entry name" value="PyrdxlP-dep_Trfase_major"/>
</dbReference>
<dbReference type="KEGG" id="qso:IRL76_11215"/>
<dbReference type="GO" id="GO:0030170">
    <property type="term" value="F:pyridoxal phosphate binding"/>
    <property type="evidence" value="ECO:0007669"/>
    <property type="project" value="InterPro"/>
</dbReference>
<dbReference type="Gene3D" id="3.90.1150.10">
    <property type="entry name" value="Aspartate Aminotransferase, domain 1"/>
    <property type="match status" value="1"/>
</dbReference>
<organism evidence="4 5">
    <name type="scientific">Qipengyuania soli</name>
    <dbReference type="NCBI Taxonomy" id="2782568"/>
    <lineage>
        <taxon>Bacteria</taxon>
        <taxon>Pseudomonadati</taxon>
        <taxon>Pseudomonadota</taxon>
        <taxon>Alphaproteobacteria</taxon>
        <taxon>Sphingomonadales</taxon>
        <taxon>Erythrobacteraceae</taxon>
        <taxon>Qipengyuania</taxon>
    </lineage>
</organism>
<dbReference type="PANTHER" id="PTHR43713:SF3">
    <property type="entry name" value="GLUTAMATE-1-SEMIALDEHYDE 2,1-AMINOMUTASE 1, CHLOROPLASTIC-RELATED"/>
    <property type="match status" value="1"/>
</dbReference>
<reference evidence="4 5" key="1">
    <citation type="submission" date="2020-11" db="EMBL/GenBank/DDBJ databases">
        <title>The genome sequence of Erythrobacter sp. 6D36.</title>
        <authorList>
            <person name="Liu Y."/>
        </authorList>
    </citation>
    <scope>NUCLEOTIDE SEQUENCE [LARGE SCALE GENOMIC DNA]</scope>
    <source>
        <strain evidence="4 5">6D36</strain>
    </source>
</reference>
<dbReference type="NCBIfam" id="NF005453">
    <property type="entry name" value="PRK07046.1"/>
    <property type="match status" value="1"/>
</dbReference>
<keyword evidence="2 3" id="KW-0663">Pyridoxal phosphate</keyword>
<evidence type="ECO:0000256" key="1">
    <source>
        <dbReference type="ARBA" id="ARBA00001933"/>
    </source>
</evidence>
<evidence type="ECO:0000256" key="2">
    <source>
        <dbReference type="ARBA" id="ARBA00022898"/>
    </source>
</evidence>
<dbReference type="InterPro" id="IPR015424">
    <property type="entry name" value="PyrdxlP-dep_Trfase"/>
</dbReference>
<dbReference type="Pfam" id="PF00202">
    <property type="entry name" value="Aminotran_3"/>
    <property type="match status" value="1"/>
</dbReference>
<name>A0A7S8F3M5_9SPHN</name>
<accession>A0A7S8F3M5</accession>
<keyword evidence="4" id="KW-0032">Aminotransferase</keyword>
<dbReference type="Proteomes" id="UP000594459">
    <property type="component" value="Chromosome"/>
</dbReference>
<dbReference type="SUPFAM" id="SSF53383">
    <property type="entry name" value="PLP-dependent transferases"/>
    <property type="match status" value="1"/>
</dbReference>
<dbReference type="PANTHER" id="PTHR43713">
    <property type="entry name" value="GLUTAMATE-1-SEMIALDEHYDE 2,1-AMINOMUTASE"/>
    <property type="match status" value="1"/>
</dbReference>
<evidence type="ECO:0000313" key="4">
    <source>
        <dbReference type="EMBL" id="QPC98413.1"/>
    </source>
</evidence>
<sequence>MISPDAISRMLAAEQERFIAANPRSASLGKQAARHWHRGVPFHWMLDWGTPFPLFAERAQGAELWDVDEHRYDDFCLGDTGSMFGHSPAPVAKALREQATRGLTYMLSTADAPVVADEMAKRFGLPFWQVTSTASEANRAVIRWCRGITGRDKILVFNGCYHGAVDDVFVDLRNGVPELRKSLVGQVYDVREHTRVVEFNDLEALEAALATGDVAAVLTEPALTNVGMVLPDPGYLEAMRDLCTRHGTLLVFDETHTISSGYGGHTATYGPMPDMFVLGKPVGGGVPCAVYGFSAEVAERMERVRAEGESGHSGIGTTLSANALALAAMRACLTKVMTPEAYDHMLPLAGRLAEELRAVIGAHGLDWQVVHVGARGEFICAPQAPRNGSEARAAMQGPLEHAIHLFFINRGVLIAPFHNMTLVSPATTDAQVGRLAATLDDCLGVLTA</sequence>
<dbReference type="RefSeq" id="WP_200981422.1">
    <property type="nucleotide sequence ID" value="NZ_CP064654.1"/>
</dbReference>
<protein>
    <submittedName>
        <fullName evidence="4">Aspartate aminotransferase family protein</fullName>
    </submittedName>
</protein>
<keyword evidence="5" id="KW-1185">Reference proteome</keyword>
<dbReference type="InterPro" id="IPR005814">
    <property type="entry name" value="Aminotrans_3"/>
</dbReference>
<dbReference type="EMBL" id="CP064654">
    <property type="protein sequence ID" value="QPC98413.1"/>
    <property type="molecule type" value="Genomic_DNA"/>
</dbReference>
<gene>
    <name evidence="4" type="ORF">IRL76_11215</name>
</gene>
<keyword evidence="4" id="KW-0808">Transferase</keyword>
<comment type="cofactor">
    <cofactor evidence="1">
        <name>pyridoxal 5'-phosphate</name>
        <dbReference type="ChEBI" id="CHEBI:597326"/>
    </cofactor>
</comment>
<comment type="similarity">
    <text evidence="3">Belongs to the class-III pyridoxal-phosphate-dependent aminotransferase family.</text>
</comment>
<dbReference type="AlphaFoldDB" id="A0A7S8F3M5"/>
<dbReference type="GO" id="GO:0008483">
    <property type="term" value="F:transaminase activity"/>
    <property type="evidence" value="ECO:0007669"/>
    <property type="project" value="UniProtKB-KW"/>
</dbReference>
<dbReference type="InterPro" id="IPR015422">
    <property type="entry name" value="PyrdxlP-dep_Trfase_small"/>
</dbReference>